<proteinExistence type="predicted"/>
<dbReference type="AlphaFoldDB" id="A0A1J1IY04"/>
<sequence length="135" mass="15361">MRFIRKVKPACLECEKECNELIDDIALKTTFKSLFQLTYHVLAIAFVGANLKAANEAARQHQAAYHHHLYGDYYGVDSKDDYGDVDVYQVPTGLVMSCMFDWVSTCHHPMNVAMTSMSFDLNCETKDLLKLDICL</sequence>
<evidence type="ECO:0000313" key="2">
    <source>
        <dbReference type="Proteomes" id="UP000183832"/>
    </source>
</evidence>
<name>A0A1J1IY04_9DIPT</name>
<accession>A0A1J1IY04</accession>
<dbReference type="EMBL" id="CVRI01000064">
    <property type="protein sequence ID" value="CRL05039.1"/>
    <property type="molecule type" value="Genomic_DNA"/>
</dbReference>
<keyword evidence="2" id="KW-1185">Reference proteome</keyword>
<organism evidence="1 2">
    <name type="scientific">Clunio marinus</name>
    <dbReference type="NCBI Taxonomy" id="568069"/>
    <lineage>
        <taxon>Eukaryota</taxon>
        <taxon>Metazoa</taxon>
        <taxon>Ecdysozoa</taxon>
        <taxon>Arthropoda</taxon>
        <taxon>Hexapoda</taxon>
        <taxon>Insecta</taxon>
        <taxon>Pterygota</taxon>
        <taxon>Neoptera</taxon>
        <taxon>Endopterygota</taxon>
        <taxon>Diptera</taxon>
        <taxon>Nematocera</taxon>
        <taxon>Chironomoidea</taxon>
        <taxon>Chironomidae</taxon>
        <taxon>Clunio</taxon>
    </lineage>
</organism>
<evidence type="ECO:0000313" key="1">
    <source>
        <dbReference type="EMBL" id="CRL05039.1"/>
    </source>
</evidence>
<gene>
    <name evidence="1" type="ORF">CLUMA_CG018530</name>
</gene>
<dbReference type="Proteomes" id="UP000183832">
    <property type="component" value="Unassembled WGS sequence"/>
</dbReference>
<reference evidence="1 2" key="1">
    <citation type="submission" date="2015-04" db="EMBL/GenBank/DDBJ databases">
        <authorList>
            <person name="Syromyatnikov M.Y."/>
            <person name="Popov V.N."/>
        </authorList>
    </citation>
    <scope>NUCLEOTIDE SEQUENCE [LARGE SCALE GENOMIC DNA]</scope>
</reference>
<protein>
    <submittedName>
        <fullName evidence="1">CLUMA_CG018530, isoform A</fullName>
    </submittedName>
</protein>